<dbReference type="RefSeq" id="WP_179510436.1">
    <property type="nucleotide sequence ID" value="NZ_JACCBY010000008.1"/>
</dbReference>
<feature type="compositionally biased region" description="Basic and acidic residues" evidence="1">
    <location>
        <begin position="57"/>
        <end position="68"/>
    </location>
</feature>
<comment type="caution">
    <text evidence="2">The sequence shown here is derived from an EMBL/GenBank/DDBJ whole genome shotgun (WGS) entry which is preliminary data.</text>
</comment>
<keyword evidence="3" id="KW-1185">Reference proteome</keyword>
<reference evidence="2 3" key="1">
    <citation type="submission" date="2020-07" db="EMBL/GenBank/DDBJ databases">
        <authorList>
            <person name="Partida-Martinez L."/>
            <person name="Huntemann M."/>
            <person name="Clum A."/>
            <person name="Wang J."/>
            <person name="Palaniappan K."/>
            <person name="Ritter S."/>
            <person name="Chen I.-M."/>
            <person name="Stamatis D."/>
            <person name="Reddy T."/>
            <person name="O'Malley R."/>
            <person name="Daum C."/>
            <person name="Shapiro N."/>
            <person name="Ivanova N."/>
            <person name="Kyrpides N."/>
            <person name="Woyke T."/>
        </authorList>
    </citation>
    <scope>NUCLEOTIDE SEQUENCE [LARGE SCALE GENOMIC DNA]</scope>
    <source>
        <strain evidence="2 3">AS2.3</strain>
    </source>
</reference>
<name>A0A7Y9FRB1_9SPHN</name>
<dbReference type="Proteomes" id="UP000517753">
    <property type="component" value="Unassembled WGS sequence"/>
</dbReference>
<accession>A0A7Y9FRB1</accession>
<proteinExistence type="predicted"/>
<evidence type="ECO:0000313" key="2">
    <source>
        <dbReference type="EMBL" id="NYD92040.1"/>
    </source>
</evidence>
<organism evidence="2 3">
    <name type="scientific">Sphingomonas melonis</name>
    <dbReference type="NCBI Taxonomy" id="152682"/>
    <lineage>
        <taxon>Bacteria</taxon>
        <taxon>Pseudomonadati</taxon>
        <taxon>Pseudomonadota</taxon>
        <taxon>Alphaproteobacteria</taxon>
        <taxon>Sphingomonadales</taxon>
        <taxon>Sphingomonadaceae</taxon>
        <taxon>Sphingomonas</taxon>
    </lineage>
</organism>
<dbReference type="EMBL" id="JACCBY010000008">
    <property type="protein sequence ID" value="NYD92040.1"/>
    <property type="molecule type" value="Genomic_DNA"/>
</dbReference>
<dbReference type="AlphaFoldDB" id="A0A7Y9FRB1"/>
<evidence type="ECO:0000256" key="1">
    <source>
        <dbReference type="SAM" id="MobiDB-lite"/>
    </source>
</evidence>
<feature type="compositionally biased region" description="Basic and acidic residues" evidence="1">
    <location>
        <begin position="25"/>
        <end position="50"/>
    </location>
</feature>
<protein>
    <submittedName>
        <fullName evidence="2">Uncharacterized protein</fullName>
    </submittedName>
</protein>
<feature type="region of interest" description="Disordered" evidence="1">
    <location>
        <begin position="18"/>
        <end position="68"/>
    </location>
</feature>
<sequence>MNINTILGAIGMIAATVGAAGTADAQRRDHDRDRGRYEQRDHRDYRDHRDHRGPRFGRHDRGPRFERDRHDRCRTVIRHNRRVRVCR</sequence>
<gene>
    <name evidence="2" type="ORF">HD841_003860</name>
</gene>
<reference evidence="2 3" key="2">
    <citation type="submission" date="2020-08" db="EMBL/GenBank/DDBJ databases">
        <title>The Agave Microbiome: Exploring the role of microbial communities in plant adaptations to desert environments.</title>
        <authorList>
            <person name="Partida-Martinez L.P."/>
        </authorList>
    </citation>
    <scope>NUCLEOTIDE SEQUENCE [LARGE SCALE GENOMIC DNA]</scope>
    <source>
        <strain evidence="2 3">AS2.3</strain>
    </source>
</reference>
<evidence type="ECO:0000313" key="3">
    <source>
        <dbReference type="Proteomes" id="UP000517753"/>
    </source>
</evidence>